<sequence length="256" mass="27990">MDKQSFFGLIRPIARLLYAEGSPIFPSVRMAQGWLETGGNIPGWNNLGGYKAGGGVPNGYWKGAVVSKSTWEVIDGKWVNVIASFRAYDSIYDFYKDQDLLFARSRYLSVRNAASPFEQARMLQASGYATDPDYANKLIAIINANGLIADDEVGEEEGEPMTTEEKAAFAALQAAVAKLSSDNVALKIELDSRNEALESLRERADALELLHRSAAIPVWAKEAVAAAAQAHVIDTPEGGSYDFYRILAVLHRAKLL</sequence>
<keyword evidence="1" id="KW-0378">Hydrolase</keyword>
<keyword evidence="5" id="KW-1185">Reference proteome</keyword>
<dbReference type="SMART" id="SM00047">
    <property type="entry name" value="LYZ2"/>
    <property type="match status" value="1"/>
</dbReference>
<dbReference type="Pfam" id="PF01832">
    <property type="entry name" value="Glucosaminidase"/>
    <property type="match status" value="1"/>
</dbReference>
<dbReference type="PANTHER" id="PTHR33308">
    <property type="entry name" value="PEPTIDOGLYCAN HYDROLASE FLGJ"/>
    <property type="match status" value="1"/>
</dbReference>
<feature type="coiled-coil region" evidence="2">
    <location>
        <begin position="183"/>
        <end position="210"/>
    </location>
</feature>
<gene>
    <name evidence="4" type="ORF">GT019_01430</name>
</gene>
<protein>
    <submittedName>
        <fullName evidence="4">Muramidase (Flagellum-specific)</fullName>
    </submittedName>
</protein>
<dbReference type="InterPro" id="IPR002901">
    <property type="entry name" value="MGlyc_endo_b_GlcNAc-like_dom"/>
</dbReference>
<dbReference type="RefSeq" id="WP_161741463.1">
    <property type="nucleotide sequence ID" value="NZ_JAAAMV010000001.1"/>
</dbReference>
<evidence type="ECO:0000259" key="3">
    <source>
        <dbReference type="SMART" id="SM00047"/>
    </source>
</evidence>
<dbReference type="InterPro" id="IPR051056">
    <property type="entry name" value="Glycosyl_Hydrolase_73"/>
</dbReference>
<evidence type="ECO:0000313" key="5">
    <source>
        <dbReference type="Proteomes" id="UP000665561"/>
    </source>
</evidence>
<evidence type="ECO:0000313" key="4">
    <source>
        <dbReference type="EMBL" id="NBD22526.1"/>
    </source>
</evidence>
<dbReference type="Gene3D" id="1.10.530.10">
    <property type="match status" value="1"/>
</dbReference>
<keyword evidence="2" id="KW-0175">Coiled coil</keyword>
<dbReference type="Proteomes" id="UP000665561">
    <property type="component" value="Unassembled WGS sequence"/>
</dbReference>
<feature type="domain" description="Mannosyl-glycoprotein endo-beta-N-acetylglucosamidase-like" evidence="3">
    <location>
        <begin position="2"/>
        <end position="151"/>
    </location>
</feature>
<evidence type="ECO:0000256" key="1">
    <source>
        <dbReference type="ARBA" id="ARBA00022801"/>
    </source>
</evidence>
<dbReference type="PANTHER" id="PTHR33308:SF9">
    <property type="entry name" value="PEPTIDOGLYCAN HYDROLASE FLGJ"/>
    <property type="match status" value="1"/>
</dbReference>
<proteinExistence type="predicted"/>
<reference evidence="4 5" key="1">
    <citation type="submission" date="2020-01" db="EMBL/GenBank/DDBJ databases">
        <title>Paenibacillus soybeanensis sp. nov. isolated from the nodules of soybean (Glycine max(L.) Merr).</title>
        <authorList>
            <person name="Wang H."/>
        </authorList>
    </citation>
    <scope>NUCLEOTIDE SEQUENCE [LARGE SCALE GENOMIC DNA]</scope>
    <source>
        <strain evidence="4 5">T1</strain>
    </source>
</reference>
<name>A0ABW9XJ15_9BACL</name>
<organism evidence="4 5">
    <name type="scientific">Paenibacillus glycinis</name>
    <dbReference type="NCBI Taxonomy" id="2697035"/>
    <lineage>
        <taxon>Bacteria</taxon>
        <taxon>Bacillati</taxon>
        <taxon>Bacillota</taxon>
        <taxon>Bacilli</taxon>
        <taxon>Bacillales</taxon>
        <taxon>Paenibacillaceae</taxon>
        <taxon>Paenibacillus</taxon>
    </lineage>
</organism>
<comment type="caution">
    <text evidence="4">The sequence shown here is derived from an EMBL/GenBank/DDBJ whole genome shotgun (WGS) entry which is preliminary data.</text>
</comment>
<dbReference type="PRINTS" id="PR01002">
    <property type="entry name" value="FLGFLGJ"/>
</dbReference>
<evidence type="ECO:0000256" key="2">
    <source>
        <dbReference type="SAM" id="Coils"/>
    </source>
</evidence>
<accession>A0ABW9XJ15</accession>
<dbReference type="EMBL" id="JAAAMV010000001">
    <property type="protein sequence ID" value="NBD22526.1"/>
    <property type="molecule type" value="Genomic_DNA"/>
</dbReference>